<evidence type="ECO:0000256" key="4">
    <source>
        <dbReference type="ARBA" id="ARBA00022692"/>
    </source>
</evidence>
<evidence type="ECO:0000256" key="1">
    <source>
        <dbReference type="ARBA" id="ARBA00004141"/>
    </source>
</evidence>
<dbReference type="GO" id="GO:0030148">
    <property type="term" value="P:sphingolipid biosynthetic process"/>
    <property type="evidence" value="ECO:0007669"/>
    <property type="project" value="TreeGrafter"/>
</dbReference>
<dbReference type="GO" id="GO:0034626">
    <property type="term" value="P:fatty acid elongation, polyunsaturated fatty acid"/>
    <property type="evidence" value="ECO:0007669"/>
    <property type="project" value="TreeGrafter"/>
</dbReference>
<dbReference type="InterPro" id="IPR002076">
    <property type="entry name" value="ELO_fam"/>
</dbReference>
<keyword evidence="4 10" id="KW-0812">Transmembrane</keyword>
<evidence type="ECO:0000313" key="12">
    <source>
        <dbReference type="Proteomes" id="UP000325440"/>
    </source>
</evidence>
<dbReference type="OrthoDB" id="434092at2759"/>
<dbReference type="GO" id="GO:0042761">
    <property type="term" value="P:very long-chain fatty acid biosynthetic process"/>
    <property type="evidence" value="ECO:0007669"/>
    <property type="project" value="TreeGrafter"/>
</dbReference>
<proteinExistence type="inferred from homology"/>
<feature type="transmembrane region" description="Helical" evidence="10">
    <location>
        <begin position="234"/>
        <end position="254"/>
    </location>
</feature>
<reference evidence="11 12" key="1">
    <citation type="submission" date="2019-08" db="EMBL/GenBank/DDBJ databases">
        <authorList>
            <person name="Alioto T."/>
            <person name="Alioto T."/>
            <person name="Gomez Garrido J."/>
        </authorList>
    </citation>
    <scope>NUCLEOTIDE SEQUENCE [LARGE SCALE GENOMIC DNA]</scope>
</reference>
<keyword evidence="8 10" id="KW-0472">Membrane</keyword>
<feature type="transmembrane region" description="Helical" evidence="10">
    <location>
        <begin position="210"/>
        <end position="228"/>
    </location>
</feature>
<keyword evidence="9 10" id="KW-0275">Fatty acid biosynthesis</keyword>
<accession>A0A5E4NI83</accession>
<comment type="catalytic activity">
    <reaction evidence="10">
        <text>a very-long-chain acyl-CoA + malonyl-CoA + H(+) = a very-long-chain 3-oxoacyl-CoA + CO2 + CoA</text>
        <dbReference type="Rhea" id="RHEA:32727"/>
        <dbReference type="ChEBI" id="CHEBI:15378"/>
        <dbReference type="ChEBI" id="CHEBI:16526"/>
        <dbReference type="ChEBI" id="CHEBI:57287"/>
        <dbReference type="ChEBI" id="CHEBI:57384"/>
        <dbReference type="ChEBI" id="CHEBI:90725"/>
        <dbReference type="ChEBI" id="CHEBI:90736"/>
        <dbReference type="EC" id="2.3.1.199"/>
    </reaction>
</comment>
<feature type="transmembrane region" description="Helical" evidence="10">
    <location>
        <begin position="170"/>
        <end position="189"/>
    </location>
</feature>
<protein>
    <recommendedName>
        <fullName evidence="10">Elongation of very long chain fatty acids protein</fullName>
        <ecNumber evidence="10">2.3.1.199</ecNumber>
    </recommendedName>
    <alternativeName>
        <fullName evidence="10">Very-long-chain 3-oxoacyl-CoA synthase</fullName>
    </alternativeName>
</protein>
<dbReference type="EC" id="2.3.1.199" evidence="10"/>
<feature type="transmembrane region" description="Helical" evidence="10">
    <location>
        <begin position="27"/>
        <end position="47"/>
    </location>
</feature>
<sequence>MSFIYRKVSDLLEWVDTNGDPRLKETWLMGSPWPVFIILIAYLYFVLKAGPEFMKSRKAINIDRIVMVYNVVQVLFSLYILKEEFRLLWIPGNYRLICIEIDNSDTYMAKEKLFVVWFYFFSKVLDLLDTIFFILRKKQNQVTFLHIYHHAMVLTFSWGILRFYPGGQIAFFGTINAFVHVVMYTYYFLTVLKPEYKQAWWKKYLTQLQLIQFVATGIHGLAGLFAANCSYPKSIVLLTLTQDVFMFFLFWDFYKKAYMKPIKNKNT</sequence>
<name>A0A5E4NI83_9HEMI</name>
<dbReference type="PANTHER" id="PTHR11157:SF21">
    <property type="entry name" value="ELONGATION OF VERY LONG CHAIN FATTY ACIDS PROTEIN"/>
    <property type="match status" value="1"/>
</dbReference>
<keyword evidence="12" id="KW-1185">Reference proteome</keyword>
<evidence type="ECO:0000256" key="2">
    <source>
        <dbReference type="ARBA" id="ARBA00022516"/>
    </source>
</evidence>
<keyword evidence="3 10" id="KW-0808">Transferase</keyword>
<evidence type="ECO:0000256" key="10">
    <source>
        <dbReference type="RuleBase" id="RU361115"/>
    </source>
</evidence>
<dbReference type="AlphaFoldDB" id="A0A5E4NI83"/>
<evidence type="ECO:0000256" key="7">
    <source>
        <dbReference type="ARBA" id="ARBA00023098"/>
    </source>
</evidence>
<dbReference type="GO" id="GO:0019367">
    <property type="term" value="P:fatty acid elongation, saturated fatty acid"/>
    <property type="evidence" value="ECO:0007669"/>
    <property type="project" value="TreeGrafter"/>
</dbReference>
<evidence type="ECO:0000313" key="11">
    <source>
        <dbReference type="EMBL" id="VVC42058.1"/>
    </source>
</evidence>
<keyword evidence="2 10" id="KW-0444">Lipid biosynthesis</keyword>
<comment type="similarity">
    <text evidence="10">Belongs to the ELO family.</text>
</comment>
<dbReference type="PANTHER" id="PTHR11157">
    <property type="entry name" value="FATTY ACID ACYL TRANSFERASE-RELATED"/>
    <property type="match status" value="1"/>
</dbReference>
<feature type="transmembrane region" description="Helical" evidence="10">
    <location>
        <begin position="114"/>
        <end position="135"/>
    </location>
</feature>
<evidence type="ECO:0000256" key="6">
    <source>
        <dbReference type="ARBA" id="ARBA00022989"/>
    </source>
</evidence>
<organism evidence="11 12">
    <name type="scientific">Cinara cedri</name>
    <dbReference type="NCBI Taxonomy" id="506608"/>
    <lineage>
        <taxon>Eukaryota</taxon>
        <taxon>Metazoa</taxon>
        <taxon>Ecdysozoa</taxon>
        <taxon>Arthropoda</taxon>
        <taxon>Hexapoda</taxon>
        <taxon>Insecta</taxon>
        <taxon>Pterygota</taxon>
        <taxon>Neoptera</taxon>
        <taxon>Paraneoptera</taxon>
        <taxon>Hemiptera</taxon>
        <taxon>Sternorrhyncha</taxon>
        <taxon>Aphidomorpha</taxon>
        <taxon>Aphidoidea</taxon>
        <taxon>Aphididae</taxon>
        <taxon>Lachninae</taxon>
        <taxon>Cinara</taxon>
    </lineage>
</organism>
<gene>
    <name evidence="11" type="ORF">CINCED_3A010310</name>
</gene>
<comment type="subcellular location">
    <subcellularLocation>
        <location evidence="1">Membrane</location>
        <topology evidence="1">Multi-pass membrane protein</topology>
    </subcellularLocation>
</comment>
<feature type="transmembrane region" description="Helical" evidence="10">
    <location>
        <begin position="59"/>
        <end position="81"/>
    </location>
</feature>
<evidence type="ECO:0000256" key="5">
    <source>
        <dbReference type="ARBA" id="ARBA00022832"/>
    </source>
</evidence>
<evidence type="ECO:0000256" key="3">
    <source>
        <dbReference type="ARBA" id="ARBA00022679"/>
    </source>
</evidence>
<dbReference type="GO" id="GO:0034625">
    <property type="term" value="P:fatty acid elongation, monounsaturated fatty acid"/>
    <property type="evidence" value="ECO:0007669"/>
    <property type="project" value="TreeGrafter"/>
</dbReference>
<dbReference type="GO" id="GO:0005789">
    <property type="term" value="C:endoplasmic reticulum membrane"/>
    <property type="evidence" value="ECO:0007669"/>
    <property type="project" value="TreeGrafter"/>
</dbReference>
<keyword evidence="6 10" id="KW-1133">Transmembrane helix</keyword>
<feature type="transmembrane region" description="Helical" evidence="10">
    <location>
        <begin position="147"/>
        <end position="164"/>
    </location>
</feature>
<dbReference type="EMBL" id="CABPRJ010001935">
    <property type="protein sequence ID" value="VVC42058.1"/>
    <property type="molecule type" value="Genomic_DNA"/>
</dbReference>
<evidence type="ECO:0000256" key="9">
    <source>
        <dbReference type="ARBA" id="ARBA00023160"/>
    </source>
</evidence>
<keyword evidence="5 10" id="KW-0276">Fatty acid metabolism</keyword>
<dbReference type="GO" id="GO:0009922">
    <property type="term" value="F:fatty acid elongase activity"/>
    <property type="evidence" value="ECO:0007669"/>
    <property type="project" value="UniProtKB-EC"/>
</dbReference>
<keyword evidence="7 10" id="KW-0443">Lipid metabolism</keyword>
<dbReference type="Pfam" id="PF01151">
    <property type="entry name" value="ELO"/>
    <property type="match status" value="1"/>
</dbReference>
<dbReference type="Proteomes" id="UP000325440">
    <property type="component" value="Unassembled WGS sequence"/>
</dbReference>
<evidence type="ECO:0000256" key="8">
    <source>
        <dbReference type="ARBA" id="ARBA00023136"/>
    </source>
</evidence>